<sequence>MVPSHTRADVENTCRCSEIVPREIEIAYKRRNAAQEAVRATHRIDENQGLENDAKKASSEKLREALADIAIYLSILNSFANIQAMVDDETKPGWDWKKGLRAQLDERNVIYALVGGLSIEADKTFLPAARAVNTL</sequence>
<dbReference type="AlphaFoldDB" id="A0A1L7XH15"/>
<proteinExistence type="predicted"/>
<reference evidence="1 2" key="1">
    <citation type="submission" date="2016-03" db="EMBL/GenBank/DDBJ databases">
        <authorList>
            <person name="Ploux O."/>
        </authorList>
    </citation>
    <scope>NUCLEOTIDE SEQUENCE [LARGE SCALE GENOMIC DNA]</scope>
    <source>
        <strain evidence="1 2">UAMH 11012</strain>
    </source>
</reference>
<accession>A0A1L7XH15</accession>
<name>A0A1L7XH15_9HELO</name>
<dbReference type="Proteomes" id="UP000184330">
    <property type="component" value="Unassembled WGS sequence"/>
</dbReference>
<protein>
    <submittedName>
        <fullName evidence="1">Uncharacterized protein</fullName>
    </submittedName>
</protein>
<evidence type="ECO:0000313" key="2">
    <source>
        <dbReference type="Proteomes" id="UP000184330"/>
    </source>
</evidence>
<dbReference type="OrthoDB" id="3560047at2759"/>
<dbReference type="EMBL" id="FJOG01000026">
    <property type="protein sequence ID" value="CZR64312.1"/>
    <property type="molecule type" value="Genomic_DNA"/>
</dbReference>
<gene>
    <name evidence="1" type="ORF">PAC_14210</name>
</gene>
<evidence type="ECO:0000313" key="1">
    <source>
        <dbReference type="EMBL" id="CZR64312.1"/>
    </source>
</evidence>
<keyword evidence="2" id="KW-1185">Reference proteome</keyword>
<organism evidence="1 2">
    <name type="scientific">Phialocephala subalpina</name>
    <dbReference type="NCBI Taxonomy" id="576137"/>
    <lineage>
        <taxon>Eukaryota</taxon>
        <taxon>Fungi</taxon>
        <taxon>Dikarya</taxon>
        <taxon>Ascomycota</taxon>
        <taxon>Pezizomycotina</taxon>
        <taxon>Leotiomycetes</taxon>
        <taxon>Helotiales</taxon>
        <taxon>Mollisiaceae</taxon>
        <taxon>Phialocephala</taxon>
        <taxon>Phialocephala fortinii species complex</taxon>
    </lineage>
</organism>